<dbReference type="Proteomes" id="UP000094056">
    <property type="component" value="Unassembled WGS sequence"/>
</dbReference>
<dbReference type="EMBL" id="MAYW01000225">
    <property type="protein sequence ID" value="ODS30434.1"/>
    <property type="molecule type" value="Genomic_DNA"/>
</dbReference>
<dbReference type="AlphaFoldDB" id="A0A1E3X642"/>
<gene>
    <name evidence="1" type="ORF">SCARUB_04453</name>
</gene>
<evidence type="ECO:0000313" key="2">
    <source>
        <dbReference type="Proteomes" id="UP000094056"/>
    </source>
</evidence>
<sequence length="154" mass="18377">MAYGKITKFGIHRTNQYGSSYDEKAFFNRRSSCCPNGTIWSIQEAILQIYSRSVKGKTQITDTRKKNGLYSQTSYKFGFLYQRACKLYRRIDKCYSNTSAEGFFKEKGAWLKGIVRGRLKWFIVLTGWKKLRFHRYISYWFRRRSRLAEKIIQV</sequence>
<proteinExistence type="predicted"/>
<evidence type="ECO:0000313" key="1">
    <source>
        <dbReference type="EMBL" id="ODS30434.1"/>
    </source>
</evidence>
<name>A0A1E3X642_9BACT</name>
<organism evidence="1 2">
    <name type="scientific">Candidatus Scalindua rubra</name>
    <dbReference type="NCBI Taxonomy" id="1872076"/>
    <lineage>
        <taxon>Bacteria</taxon>
        <taxon>Pseudomonadati</taxon>
        <taxon>Planctomycetota</taxon>
        <taxon>Candidatus Brocadiia</taxon>
        <taxon>Candidatus Brocadiales</taxon>
        <taxon>Candidatus Scalinduaceae</taxon>
        <taxon>Candidatus Scalindua</taxon>
    </lineage>
</organism>
<reference evidence="1 2" key="1">
    <citation type="submission" date="2016-07" db="EMBL/GenBank/DDBJ databases">
        <title>Draft genome of Scalindua rubra, obtained from a brine-seawater interface in the Red Sea, sheds light on salt adaptation in anammox bacteria.</title>
        <authorList>
            <person name="Speth D.R."/>
            <person name="Lagkouvardos I."/>
            <person name="Wang Y."/>
            <person name="Qian P.-Y."/>
            <person name="Dutilh B.E."/>
            <person name="Jetten M.S."/>
        </authorList>
    </citation>
    <scope>NUCLEOTIDE SEQUENCE [LARGE SCALE GENOMIC DNA]</scope>
    <source>
        <strain evidence="1">BSI-1</strain>
    </source>
</reference>
<protein>
    <submittedName>
        <fullName evidence="1">Uncharacterized protein</fullName>
    </submittedName>
</protein>
<accession>A0A1E3X642</accession>
<comment type="caution">
    <text evidence="1">The sequence shown here is derived from an EMBL/GenBank/DDBJ whole genome shotgun (WGS) entry which is preliminary data.</text>
</comment>